<sequence>MPSSIKYTHPQNPDLQWTGKGRKPIWVDRWLNDGGTLEQLESAPDTKDYDLGITDGVVTQPALGEQLYADRIAAGQASMPDEDDPSFTPGVRAALEEALNRNRSRIESATMQAVQASHRSDSSKLDFSDDKLQVCLSEFGFSALTADEFMQAGVDESNKSLLHACRAGTAFWAAQEALKLSTTPGVVDNSDTSTPGVLDTFKEWIGERGLSKPRVYEAIRLAKFYSRLPEESRSQMLSIGKKQALLLASLSQEVIDQAAECGNDLIGKADLMTVAELKGEIASLQRREKNYEAELERAGNQIKRLSEAKKRTTDFLLRTEELREECMALQLGGELHLNGLRKLFDDTDTQAPEGGLQAEHVWIAANTLAARALDLVEYLHARMPEGAPDRPLARHLLTPDEAERWMLDYPLIENRHAAEAAVRESRREATRPRGPGRPKGSANKAAGE</sequence>
<evidence type="ECO:0000313" key="4">
    <source>
        <dbReference type="EMBL" id="BCB28416.1"/>
    </source>
</evidence>
<dbReference type="EMBL" id="AP022853">
    <property type="protein sequence ID" value="BCB28416.1"/>
    <property type="molecule type" value="Genomic_DNA"/>
</dbReference>
<dbReference type="Proteomes" id="UP000502260">
    <property type="component" value="Chromosome"/>
</dbReference>
<gene>
    <name evidence="4" type="ORF">SKTS_33020</name>
</gene>
<keyword evidence="1" id="KW-0175">Coiled coil</keyword>
<dbReference type="InterPro" id="IPR037150">
    <property type="entry name" value="H-NS_C_dom_sf"/>
</dbReference>
<dbReference type="InterPro" id="IPR027444">
    <property type="entry name" value="H-NS_C_dom"/>
</dbReference>
<feature type="region of interest" description="Disordered" evidence="2">
    <location>
        <begin position="418"/>
        <end position="448"/>
    </location>
</feature>
<dbReference type="Pfam" id="PF00816">
    <property type="entry name" value="Histone_HNS"/>
    <property type="match status" value="1"/>
</dbReference>
<evidence type="ECO:0000259" key="3">
    <source>
        <dbReference type="Pfam" id="PF00816"/>
    </source>
</evidence>
<dbReference type="AlphaFoldDB" id="A0A6F8VHB4"/>
<proteinExistence type="predicted"/>
<evidence type="ECO:0000313" key="5">
    <source>
        <dbReference type="Proteomes" id="UP000502260"/>
    </source>
</evidence>
<reference evidence="5" key="1">
    <citation type="submission" date="2020-03" db="EMBL/GenBank/DDBJ databases">
        <title>Complete genome sequence of sulfur-oxidizing bacterium skT11.</title>
        <authorList>
            <person name="Kanda M."/>
            <person name="Kojima H."/>
            <person name="Fukui M."/>
        </authorList>
    </citation>
    <scope>NUCLEOTIDE SEQUENCE [LARGE SCALE GENOMIC DNA]</scope>
    <source>
        <strain evidence="5">skT11</strain>
    </source>
</reference>
<feature type="coiled-coil region" evidence="1">
    <location>
        <begin position="274"/>
        <end position="308"/>
    </location>
</feature>
<dbReference type="SUPFAM" id="SSF81273">
    <property type="entry name" value="H-NS histone-like proteins"/>
    <property type="match status" value="1"/>
</dbReference>
<protein>
    <recommendedName>
        <fullName evidence="3">DNA-binding protein H-NS-like C-terminal domain-containing protein</fullName>
    </recommendedName>
</protein>
<feature type="domain" description="DNA-binding protein H-NS-like C-terminal" evidence="3">
    <location>
        <begin position="5"/>
        <end position="40"/>
    </location>
</feature>
<dbReference type="Gene3D" id="4.10.430.10">
    <property type="entry name" value="Histone-like protein H-NS, C-terminal domain"/>
    <property type="match status" value="1"/>
</dbReference>
<feature type="compositionally biased region" description="Basic and acidic residues" evidence="2">
    <location>
        <begin position="418"/>
        <end position="431"/>
    </location>
</feature>
<dbReference type="KEGG" id="slac:SKTS_33020"/>
<dbReference type="GO" id="GO:0003677">
    <property type="term" value="F:DNA binding"/>
    <property type="evidence" value="ECO:0007669"/>
    <property type="project" value="InterPro"/>
</dbReference>
<keyword evidence="5" id="KW-1185">Reference proteome</keyword>
<accession>A0A6F8VHB4</accession>
<evidence type="ECO:0000256" key="2">
    <source>
        <dbReference type="SAM" id="MobiDB-lite"/>
    </source>
</evidence>
<organism evidence="4 5">
    <name type="scientific">Sulfurimicrobium lacus</name>
    <dbReference type="NCBI Taxonomy" id="2715678"/>
    <lineage>
        <taxon>Bacteria</taxon>
        <taxon>Pseudomonadati</taxon>
        <taxon>Pseudomonadota</taxon>
        <taxon>Betaproteobacteria</taxon>
        <taxon>Nitrosomonadales</taxon>
        <taxon>Sulfuricellaceae</taxon>
        <taxon>Sulfurimicrobium</taxon>
    </lineage>
</organism>
<name>A0A6F8VHB4_9PROT</name>
<dbReference type="RefSeq" id="WP_173067781.1">
    <property type="nucleotide sequence ID" value="NZ_AP022853.1"/>
</dbReference>
<evidence type="ECO:0000256" key="1">
    <source>
        <dbReference type="SAM" id="Coils"/>
    </source>
</evidence>